<dbReference type="STRING" id="4999.A0A1Y1UL20"/>
<evidence type="ECO:0000256" key="1">
    <source>
        <dbReference type="SAM" id="MobiDB-lite"/>
    </source>
</evidence>
<sequence>MAKDERHSSASGSSSASSSSSSASSSSSSSSSSSTSTYSAKPLPTSSQPVNNWLEQPDPRTPHTRARIPIHKSLGDYPLIDIDPHVGRVIRYMRASDWAGMLGMTTLAPFLYLSYNRWDTTSRFEVKTVRSAIRVNALFGFFVGFSLAYMESSKRFWGASENSREVKKDFAELSNRAQKGLPIYGSSSLSPYMQAVAARNSTFSQFMMVALPWFNVVNHPYHGVETAKYYRGVASTQES</sequence>
<dbReference type="Pfam" id="PF10785">
    <property type="entry name" value="NADH-u_ox-rdase"/>
    <property type="match status" value="1"/>
</dbReference>
<dbReference type="OrthoDB" id="196140at2759"/>
<evidence type="ECO:0000313" key="6">
    <source>
        <dbReference type="Proteomes" id="UP000193218"/>
    </source>
</evidence>
<dbReference type="InterPro" id="IPR019721">
    <property type="entry name" value="NADH-UbQ_OxRdtase_su21_N"/>
</dbReference>
<feature type="region of interest" description="Disordered" evidence="1">
    <location>
        <begin position="1"/>
        <end position="68"/>
    </location>
</feature>
<dbReference type="PANTHER" id="PTHR34062:SF1">
    <property type="entry name" value="NADH-UBIQUINONE OXIDOREDUCTASE 21KDA SUBUNIT N-TERMINAL DOMAIN-CONTAINING PROTEIN"/>
    <property type="match status" value="1"/>
</dbReference>
<feature type="transmembrane region" description="Helical" evidence="2">
    <location>
        <begin position="131"/>
        <end position="150"/>
    </location>
</feature>
<organism evidence="5 6">
    <name type="scientific">Kockovaella imperatae</name>
    <dbReference type="NCBI Taxonomy" id="4999"/>
    <lineage>
        <taxon>Eukaryota</taxon>
        <taxon>Fungi</taxon>
        <taxon>Dikarya</taxon>
        <taxon>Basidiomycota</taxon>
        <taxon>Agaricomycotina</taxon>
        <taxon>Tremellomycetes</taxon>
        <taxon>Tremellales</taxon>
        <taxon>Cuniculitremaceae</taxon>
        <taxon>Kockovaella</taxon>
    </lineage>
</organism>
<keyword evidence="2" id="KW-0472">Membrane</keyword>
<keyword evidence="6" id="KW-1185">Reference proteome</keyword>
<evidence type="ECO:0000256" key="2">
    <source>
        <dbReference type="SAM" id="Phobius"/>
    </source>
</evidence>
<name>A0A1Y1UL20_9TREE</name>
<dbReference type="Pfam" id="PF12853">
    <property type="entry name" value="NADH_u_ox_C"/>
    <property type="match status" value="1"/>
</dbReference>
<dbReference type="GeneID" id="33555074"/>
<evidence type="ECO:0000259" key="3">
    <source>
        <dbReference type="Pfam" id="PF10785"/>
    </source>
</evidence>
<dbReference type="PANTHER" id="PTHR34062">
    <property type="entry name" value="OXIDOREDUCTASE 21 KDA SUBUNIT, PUTATIVE (AFU_ORTHOLOGUE AFUA_4G04750)-RELATED"/>
    <property type="match status" value="1"/>
</dbReference>
<gene>
    <name evidence="5" type="ORF">BD324DRAFT_577550</name>
</gene>
<dbReference type="InParanoid" id="A0A1Y1UL20"/>
<feature type="domain" description="NADH-ubiquinone oxidoreductase 21kDa subunit N-terminal" evidence="3">
    <location>
        <begin position="76"/>
        <end position="161"/>
    </location>
</feature>
<dbReference type="Proteomes" id="UP000193218">
    <property type="component" value="Unassembled WGS sequence"/>
</dbReference>
<protein>
    <submittedName>
        <fullName evidence="5">C-terminal of NADH-ubiquinone oxidoreductase 21 kDa subunit-domain-containing protein</fullName>
    </submittedName>
</protein>
<feature type="domain" description="NADH-ubiquinone oxidoreductase 21kDa subunit C-terminal fungi" evidence="4">
    <location>
        <begin position="173"/>
        <end position="232"/>
    </location>
</feature>
<comment type="caution">
    <text evidence="5">The sequence shown here is derived from an EMBL/GenBank/DDBJ whole genome shotgun (WGS) entry which is preliminary data.</text>
</comment>
<proteinExistence type="predicted"/>
<keyword evidence="2" id="KW-1133">Transmembrane helix</keyword>
<keyword evidence="2" id="KW-0812">Transmembrane</keyword>
<feature type="compositionally biased region" description="Polar residues" evidence="1">
    <location>
        <begin position="44"/>
        <end position="54"/>
    </location>
</feature>
<evidence type="ECO:0000259" key="4">
    <source>
        <dbReference type="Pfam" id="PF12853"/>
    </source>
</evidence>
<evidence type="ECO:0000313" key="5">
    <source>
        <dbReference type="EMBL" id="ORX38247.1"/>
    </source>
</evidence>
<dbReference type="InterPro" id="IPR024549">
    <property type="entry name" value="NADH-UbQ_OxRdtase_su21_C_fun"/>
</dbReference>
<dbReference type="AlphaFoldDB" id="A0A1Y1UL20"/>
<dbReference type="RefSeq" id="XP_021872169.1">
    <property type="nucleotide sequence ID" value="XM_022013266.1"/>
</dbReference>
<reference evidence="5 6" key="1">
    <citation type="submission" date="2017-03" db="EMBL/GenBank/DDBJ databases">
        <title>Widespread Adenine N6-methylation of Active Genes in Fungi.</title>
        <authorList>
            <consortium name="DOE Joint Genome Institute"/>
            <person name="Mondo S.J."/>
            <person name="Dannebaum R.O."/>
            <person name="Kuo R.C."/>
            <person name="Louie K.B."/>
            <person name="Bewick A.J."/>
            <person name="Labutti K."/>
            <person name="Haridas S."/>
            <person name="Kuo A."/>
            <person name="Salamov A."/>
            <person name="Ahrendt S.R."/>
            <person name="Lau R."/>
            <person name="Bowen B.P."/>
            <person name="Lipzen A."/>
            <person name="Sullivan W."/>
            <person name="Andreopoulos W.B."/>
            <person name="Clum A."/>
            <person name="Lindquist E."/>
            <person name="Daum C."/>
            <person name="Northen T.R."/>
            <person name="Ramamoorthy G."/>
            <person name="Schmitz R.J."/>
            <person name="Gryganskyi A."/>
            <person name="Culley D."/>
            <person name="Magnuson J."/>
            <person name="James T.Y."/>
            <person name="O'Malley M.A."/>
            <person name="Stajich J.E."/>
            <person name="Spatafora J.W."/>
            <person name="Visel A."/>
            <person name="Grigoriev I.V."/>
        </authorList>
    </citation>
    <scope>NUCLEOTIDE SEQUENCE [LARGE SCALE GENOMIC DNA]</scope>
    <source>
        <strain evidence="5 6">NRRL Y-17943</strain>
    </source>
</reference>
<feature type="compositionally biased region" description="Low complexity" evidence="1">
    <location>
        <begin position="9"/>
        <end position="40"/>
    </location>
</feature>
<keyword evidence="5" id="KW-0830">Ubiquinone</keyword>
<dbReference type="EMBL" id="NBSH01000004">
    <property type="protein sequence ID" value="ORX38247.1"/>
    <property type="molecule type" value="Genomic_DNA"/>
</dbReference>
<feature type="transmembrane region" description="Helical" evidence="2">
    <location>
        <begin position="98"/>
        <end position="115"/>
    </location>
</feature>
<accession>A0A1Y1UL20</accession>
<dbReference type="InterPro" id="IPR053229">
    <property type="entry name" value="NADH-Q_oxidrdct_subunit"/>
</dbReference>